<dbReference type="GeneID" id="64660444"/>
<reference evidence="2" key="1">
    <citation type="journal article" date="2020" name="New Phytol.">
        <title>Comparative genomics reveals dynamic genome evolution in host specialist ectomycorrhizal fungi.</title>
        <authorList>
            <person name="Lofgren L.A."/>
            <person name="Nguyen N.H."/>
            <person name="Vilgalys R."/>
            <person name="Ruytinx J."/>
            <person name="Liao H.L."/>
            <person name="Branco S."/>
            <person name="Kuo A."/>
            <person name="LaButti K."/>
            <person name="Lipzen A."/>
            <person name="Andreopoulos W."/>
            <person name="Pangilinan J."/>
            <person name="Riley R."/>
            <person name="Hundley H."/>
            <person name="Na H."/>
            <person name="Barry K."/>
            <person name="Grigoriev I.V."/>
            <person name="Stajich J.E."/>
            <person name="Kennedy P.G."/>
        </authorList>
    </citation>
    <scope>NUCLEOTIDE SEQUENCE</scope>
    <source>
        <strain evidence="2">FC203</strain>
    </source>
</reference>
<dbReference type="AlphaFoldDB" id="A0AAD4HRB2"/>
<dbReference type="EMBL" id="JABBWK010000005">
    <property type="protein sequence ID" value="KAG1906118.1"/>
    <property type="molecule type" value="Genomic_DNA"/>
</dbReference>
<dbReference type="RefSeq" id="XP_041231693.1">
    <property type="nucleotide sequence ID" value="XM_041366146.1"/>
</dbReference>
<keyword evidence="3" id="KW-1185">Reference proteome</keyword>
<organism evidence="2 3">
    <name type="scientific">Suillus fuscotomentosus</name>
    <dbReference type="NCBI Taxonomy" id="1912939"/>
    <lineage>
        <taxon>Eukaryota</taxon>
        <taxon>Fungi</taxon>
        <taxon>Dikarya</taxon>
        <taxon>Basidiomycota</taxon>
        <taxon>Agaricomycotina</taxon>
        <taxon>Agaricomycetes</taxon>
        <taxon>Agaricomycetidae</taxon>
        <taxon>Boletales</taxon>
        <taxon>Suillineae</taxon>
        <taxon>Suillaceae</taxon>
        <taxon>Suillus</taxon>
    </lineage>
</organism>
<name>A0AAD4HRB2_9AGAM</name>
<evidence type="ECO:0000313" key="2">
    <source>
        <dbReference type="EMBL" id="KAG1906118.1"/>
    </source>
</evidence>
<evidence type="ECO:0000313" key="3">
    <source>
        <dbReference type="Proteomes" id="UP001195769"/>
    </source>
</evidence>
<protein>
    <submittedName>
        <fullName evidence="2">Uncharacterized protein</fullName>
    </submittedName>
</protein>
<comment type="caution">
    <text evidence="2">The sequence shown here is derived from an EMBL/GenBank/DDBJ whole genome shotgun (WGS) entry which is preliminary data.</text>
</comment>
<evidence type="ECO:0000256" key="1">
    <source>
        <dbReference type="SAM" id="MobiDB-lite"/>
    </source>
</evidence>
<dbReference type="Proteomes" id="UP001195769">
    <property type="component" value="Unassembled WGS sequence"/>
</dbReference>
<proteinExistence type="predicted"/>
<feature type="region of interest" description="Disordered" evidence="1">
    <location>
        <begin position="48"/>
        <end position="79"/>
    </location>
</feature>
<accession>A0AAD4HRB2</accession>
<feature type="compositionally biased region" description="Pro residues" evidence="1">
    <location>
        <begin position="59"/>
        <end position="71"/>
    </location>
</feature>
<sequence length="120" mass="13424">MFIKHRDLDINNVEMNCPSSPSPPPTVSVVFQCSGHRIHMPTQFADFLLDNQHTDQPSNPQPHTPSTPTPKHPTLDPFETLPDDADLFYIHLTHLMLLSNNNMLESVTDAPILAGGDWTN</sequence>
<gene>
    <name evidence="2" type="ORF">F5891DRAFT_1182314</name>
</gene>